<reference evidence="2 3" key="1">
    <citation type="submission" date="2017-08" db="EMBL/GenBank/DDBJ databases">
        <title>Acidophilic green algal genome provides insights into adaptation to an acidic environment.</title>
        <authorList>
            <person name="Hirooka S."/>
            <person name="Hirose Y."/>
            <person name="Kanesaki Y."/>
            <person name="Higuchi S."/>
            <person name="Fujiwara T."/>
            <person name="Onuma R."/>
            <person name="Era A."/>
            <person name="Ohbayashi R."/>
            <person name="Uzuka A."/>
            <person name="Nozaki H."/>
            <person name="Yoshikawa H."/>
            <person name="Miyagishima S.Y."/>
        </authorList>
    </citation>
    <scope>NUCLEOTIDE SEQUENCE [LARGE SCALE GENOMIC DNA]</scope>
    <source>
        <strain evidence="2 3">NIES-2499</strain>
    </source>
</reference>
<proteinExistence type="predicted"/>
<organism evidence="2 3">
    <name type="scientific">Chlamydomonas eustigma</name>
    <dbReference type="NCBI Taxonomy" id="1157962"/>
    <lineage>
        <taxon>Eukaryota</taxon>
        <taxon>Viridiplantae</taxon>
        <taxon>Chlorophyta</taxon>
        <taxon>core chlorophytes</taxon>
        <taxon>Chlorophyceae</taxon>
        <taxon>CS clade</taxon>
        <taxon>Chlamydomonadales</taxon>
        <taxon>Chlamydomonadaceae</taxon>
        <taxon>Chlamydomonas</taxon>
    </lineage>
</organism>
<sequence>MNIIPNSFGYNPAAAGHWPIQINHTNPYAFPGTFPPAQGSLVSTPHQLQPWPTAAHLIRAPHLVSPGLAWDPRFSNPFIPKAASLPQPSSSTTSGPGTPANSGNSMLHHYSQPISLHPSIDAVQGCKPPQNTNPRPLQAYIHPHMYQHSSHTVENQQQQSPQQAVAPSSLTPNCAPAKPVLLANTSSSLMGPPPVRQAHIPPAAIASPKNSVPENVMHPSQLRDTMGLSTYNSIRSLMLRQQSTYVQQLFELHKLSQVQKLLMCELGISEEDRTAAAHPLPEDTPSQRVQLNPYPAVQTNLDSACTLVKGERSDRMLSLACTVSAQPHSSSFTRVPASRMPSSQDGFGCAARSSFNTAQKQEHLHRMVHCMLNLPKTMRQKIRDGSSKGNISWDIKESNQVWQAMHVGTLRGLSRPQPVVLMAPDVLLAACPAASVQPTVQQQKSGMDWRGDFGEVVEEGDKSQERVEKGSGQDRASPSKRVSDNLQEAWSNPASSGNVNNSVYAGTKRKWSVESEGLNGERSAMLKLERGSSGEEGGGSGGEIGNTSGRMGHEGGSSGEDGGSGGGEGKTSERAAQVGVSSGEEGGGSGGVSSQRRAKQPAPNPSAATDTAAVRKLKSSPASSNSREGKFHAQQIMSANTHCHVPSSSLKMGSQERNTAAPLPPFKLSHEGPLASYQLQALTRPPALTISAVDLQAAWYAKHVNSLLPNSNKLAQADHARGVSMQNARMLEVTAQAEGMTDERGRADATQQHESRSLPLFVGDRGCLENPLRLSAPSLTQKPLETSCVSGGVQAAGNRTTGAPAGEAAGQEARHHEPVRWWQDAALTFGDVALLEPSNRRQQQLRGGDALNIEGPARCAEQDAPSALRPGFNSFKKLQGARKARSKHGSNRIMAGSGRCGGAGGSAHHPGGEEASEGSGSESVAAEGARRSSGSKHITLSPGGRSHGIIMRTFSQGNYSPDEPYEGSAGRHSKGLGEFRSSRIQSAADILLSLATSSQG</sequence>
<feature type="compositionally biased region" description="Gly residues" evidence="1">
    <location>
        <begin position="534"/>
        <end position="544"/>
    </location>
</feature>
<dbReference type="OrthoDB" id="553181at2759"/>
<evidence type="ECO:0000313" key="3">
    <source>
        <dbReference type="Proteomes" id="UP000232323"/>
    </source>
</evidence>
<evidence type="ECO:0000256" key="1">
    <source>
        <dbReference type="SAM" id="MobiDB-lite"/>
    </source>
</evidence>
<gene>
    <name evidence="2" type="ORF">CEUSTIGMA_g1020.t1</name>
</gene>
<keyword evidence="3" id="KW-1185">Reference proteome</keyword>
<feature type="region of interest" description="Disordered" evidence="1">
    <location>
        <begin position="861"/>
        <end position="976"/>
    </location>
</feature>
<evidence type="ECO:0000313" key="2">
    <source>
        <dbReference type="EMBL" id="GAX73569.1"/>
    </source>
</evidence>
<feature type="compositionally biased region" description="Basic residues" evidence="1">
    <location>
        <begin position="879"/>
        <end position="890"/>
    </location>
</feature>
<protein>
    <submittedName>
        <fullName evidence="2">Uncharacterized protein</fullName>
    </submittedName>
</protein>
<feature type="compositionally biased region" description="Gly residues" evidence="1">
    <location>
        <begin position="554"/>
        <end position="569"/>
    </location>
</feature>
<dbReference type="Proteomes" id="UP000232323">
    <property type="component" value="Unassembled WGS sequence"/>
</dbReference>
<feature type="compositionally biased region" description="Polar residues" evidence="1">
    <location>
        <begin position="484"/>
        <end position="502"/>
    </location>
</feature>
<name>A0A250WS98_9CHLO</name>
<comment type="caution">
    <text evidence="2">The sequence shown here is derived from an EMBL/GenBank/DDBJ whole genome shotgun (WGS) entry which is preliminary data.</text>
</comment>
<accession>A0A250WS98</accession>
<feature type="compositionally biased region" description="Low complexity" evidence="1">
    <location>
        <begin position="82"/>
        <end position="103"/>
    </location>
</feature>
<dbReference type="AlphaFoldDB" id="A0A250WS98"/>
<feature type="region of interest" description="Disordered" evidence="1">
    <location>
        <begin position="148"/>
        <end position="172"/>
    </location>
</feature>
<dbReference type="EMBL" id="BEGY01000004">
    <property type="protein sequence ID" value="GAX73569.1"/>
    <property type="molecule type" value="Genomic_DNA"/>
</dbReference>
<feature type="region of interest" description="Disordered" evidence="1">
    <location>
        <begin position="81"/>
        <end position="110"/>
    </location>
</feature>
<feature type="compositionally biased region" description="Low complexity" evidence="1">
    <location>
        <begin position="156"/>
        <end position="169"/>
    </location>
</feature>
<feature type="region of interest" description="Disordered" evidence="1">
    <location>
        <begin position="514"/>
        <end position="630"/>
    </location>
</feature>
<feature type="compositionally biased region" description="Basic and acidic residues" evidence="1">
    <location>
        <begin position="458"/>
        <end position="472"/>
    </location>
</feature>
<feature type="compositionally biased region" description="Low complexity" evidence="1">
    <location>
        <begin position="917"/>
        <end position="927"/>
    </location>
</feature>
<feature type="region of interest" description="Disordered" evidence="1">
    <location>
        <begin position="458"/>
        <end position="502"/>
    </location>
</feature>